<keyword evidence="2" id="KW-1185">Reference proteome</keyword>
<dbReference type="PANTHER" id="PTHR32305:SF17">
    <property type="entry name" value="TRNA NUCLEASE WAPA"/>
    <property type="match status" value="1"/>
</dbReference>
<dbReference type="PANTHER" id="PTHR32305">
    <property type="match status" value="1"/>
</dbReference>
<proteinExistence type="predicted"/>
<evidence type="ECO:0008006" key="3">
    <source>
        <dbReference type="Google" id="ProtNLM"/>
    </source>
</evidence>
<accession>A0A086B8I3</accession>
<dbReference type="NCBIfam" id="TIGR03696">
    <property type="entry name" value="Rhs_assc_core"/>
    <property type="match status" value="1"/>
</dbReference>
<evidence type="ECO:0000313" key="1">
    <source>
        <dbReference type="EMBL" id="KFF25247.1"/>
    </source>
</evidence>
<dbReference type="eggNOG" id="COG3209">
    <property type="taxonomic scope" value="Bacteria"/>
</dbReference>
<protein>
    <recommendedName>
        <fullName evidence="3">Bacterial toxin 23 domain-containing protein</fullName>
    </recommendedName>
</protein>
<comment type="caution">
    <text evidence="1">The sequence shown here is derived from an EMBL/GenBank/DDBJ whole genome shotgun (WGS) entry which is preliminary data.</text>
</comment>
<dbReference type="STRING" id="558152.IQ37_12630"/>
<dbReference type="EMBL" id="JPRJ01000023">
    <property type="protein sequence ID" value="KFF25247.1"/>
    <property type="molecule type" value="Genomic_DNA"/>
</dbReference>
<gene>
    <name evidence="1" type="ORF">IQ37_12630</name>
</gene>
<dbReference type="InterPro" id="IPR022385">
    <property type="entry name" value="Rhs_assc_core"/>
</dbReference>
<evidence type="ECO:0000313" key="2">
    <source>
        <dbReference type="Proteomes" id="UP000028709"/>
    </source>
</evidence>
<dbReference type="AlphaFoldDB" id="A0A086B8I3"/>
<reference evidence="1 2" key="1">
    <citation type="submission" date="2014-07" db="EMBL/GenBank/DDBJ databases">
        <title>Genome of Chryseobacterium piperi CTM.</title>
        <authorList>
            <person name="Pipes S.E."/>
            <person name="Stropko S.J."/>
            <person name="Newman J.D."/>
        </authorList>
    </citation>
    <scope>NUCLEOTIDE SEQUENCE [LARGE SCALE GENOMIC DNA]</scope>
    <source>
        <strain evidence="1 2">CTM</strain>
    </source>
</reference>
<organism evidence="1 2">
    <name type="scientific">Chryseobacterium piperi</name>
    <dbReference type="NCBI Taxonomy" id="558152"/>
    <lineage>
        <taxon>Bacteria</taxon>
        <taxon>Pseudomonadati</taxon>
        <taxon>Bacteroidota</taxon>
        <taxon>Flavobacteriia</taxon>
        <taxon>Flavobacteriales</taxon>
        <taxon>Weeksellaceae</taxon>
        <taxon>Chryseobacterium group</taxon>
        <taxon>Chryseobacterium</taxon>
    </lineage>
</organism>
<name>A0A086B8I3_9FLAO</name>
<dbReference type="Proteomes" id="UP000028709">
    <property type="component" value="Unassembled WGS sequence"/>
</dbReference>
<dbReference type="Gene3D" id="2.180.10.10">
    <property type="entry name" value="RHS repeat-associated core"/>
    <property type="match status" value="1"/>
</dbReference>
<dbReference type="InterPro" id="IPR050708">
    <property type="entry name" value="T6SS_VgrG/RHS"/>
</dbReference>
<sequence>MTSMRQRVSYGGNFAASGEGKFTKFYSEDGSFEVIKDNTTGREKHILYIGGNPYDSNIVYLKDYTQSSGSFRFLHKDYIGSILAISDEAGNKLEQRHFDAWGNFTHLKIGNAATLTGNALNQQLLTMSLVIDRGYTSHEHFAEVGIIHMNGRLYDPLLRRFLNADENIQDPSNTQNYNKYGYVLNNPLMYNDPSGEFAFSVFVALLSKAVFSATIIKAFTYTTTSLINKNFSVNGFFRSVSYSAAWSIPSFILTFGIGELLQISSIVSALGPDGVSIARAGLHAVSMGTLSTFNGGNFFNNALSSVFASLTGDLLKGTGGFLGSDLGQMLSGITTGGVGSVLGGGNFWEGAMNGFFIIAFNHLAHSEDMQPDNGYDKNGKKINDNGGDTTDYLYDDQGKVIGSTSVKISNFQGGEVSSNMEGYGYRMRTSGTGGALYDPSFDMFTEYYLPGKIVGRIWSGAKFIFSTKVGGQFSLGWLDKPTKFMIRFEKHSLPKIGGGRGYPIHFNIEKMGKFNKHIFPNPKDWGKYKVR</sequence>